<gene>
    <name evidence="1" type="ORF">WL29_05055</name>
</gene>
<reference evidence="1 2" key="1">
    <citation type="submission" date="2015-11" db="EMBL/GenBank/DDBJ databases">
        <title>Expanding the genomic diversity of Burkholderia species for the development of highly accurate diagnostics.</title>
        <authorList>
            <person name="Sahl J."/>
            <person name="Keim P."/>
            <person name="Wagner D."/>
        </authorList>
    </citation>
    <scope>NUCLEOTIDE SEQUENCE [LARGE SCALE GENOMIC DNA]</scope>
    <source>
        <strain evidence="1 2">MSMB2087WGS</strain>
    </source>
</reference>
<accession>A0A105XZH8</accession>
<proteinExistence type="predicted"/>
<comment type="caution">
    <text evidence="1">The sequence shown here is derived from an EMBL/GenBank/DDBJ whole genome shotgun (WGS) entry which is preliminary data.</text>
</comment>
<sequence length="108" mass="11218">MAALLATGWLPLAAHAQEVSQPGEPAVTIASPLADASWTTRYTPLDEDALGRQRGRAPGLLAISSASQMAGGNASVTLWDEIAPPAPLPIPVDAQRAMQGNNASYTRK</sequence>
<dbReference type="AlphaFoldDB" id="A0A105XZH8"/>
<dbReference type="Proteomes" id="UP000060630">
    <property type="component" value="Unassembled WGS sequence"/>
</dbReference>
<name>A0A105XZH8_9BURK</name>
<organism evidence="1 2">
    <name type="scientific">Burkholderia ubonensis</name>
    <dbReference type="NCBI Taxonomy" id="101571"/>
    <lineage>
        <taxon>Bacteria</taxon>
        <taxon>Pseudomonadati</taxon>
        <taxon>Pseudomonadota</taxon>
        <taxon>Betaproteobacteria</taxon>
        <taxon>Burkholderiales</taxon>
        <taxon>Burkholderiaceae</taxon>
        <taxon>Burkholderia</taxon>
        <taxon>Burkholderia cepacia complex</taxon>
    </lineage>
</organism>
<evidence type="ECO:0000313" key="1">
    <source>
        <dbReference type="EMBL" id="KWA72591.1"/>
    </source>
</evidence>
<dbReference type="EMBL" id="LPHD01000194">
    <property type="protein sequence ID" value="KWA72591.1"/>
    <property type="molecule type" value="Genomic_DNA"/>
</dbReference>
<protein>
    <submittedName>
        <fullName evidence="1">Uncharacterized protein</fullName>
    </submittedName>
</protein>
<evidence type="ECO:0000313" key="2">
    <source>
        <dbReference type="Proteomes" id="UP000060630"/>
    </source>
</evidence>